<dbReference type="PROSITE" id="PS00518">
    <property type="entry name" value="ZF_RING_1"/>
    <property type="match status" value="1"/>
</dbReference>
<evidence type="ECO:0000256" key="2">
    <source>
        <dbReference type="ARBA" id="ARBA00022771"/>
    </source>
</evidence>
<dbReference type="EMBL" id="ASPP01018461">
    <property type="protein sequence ID" value="ETO16230.1"/>
    <property type="molecule type" value="Genomic_DNA"/>
</dbReference>
<feature type="domain" description="RING-type" evidence="5">
    <location>
        <begin position="126"/>
        <end position="170"/>
    </location>
</feature>
<keyword evidence="1" id="KW-0479">Metal-binding</keyword>
<evidence type="ECO:0000256" key="3">
    <source>
        <dbReference type="ARBA" id="ARBA00022833"/>
    </source>
</evidence>
<evidence type="ECO:0000313" key="7">
    <source>
        <dbReference type="Proteomes" id="UP000023152"/>
    </source>
</evidence>
<dbReference type="InterPro" id="IPR017907">
    <property type="entry name" value="Znf_RING_CS"/>
</dbReference>
<organism evidence="6 7">
    <name type="scientific">Reticulomyxa filosa</name>
    <dbReference type="NCBI Taxonomy" id="46433"/>
    <lineage>
        <taxon>Eukaryota</taxon>
        <taxon>Sar</taxon>
        <taxon>Rhizaria</taxon>
        <taxon>Retaria</taxon>
        <taxon>Foraminifera</taxon>
        <taxon>Monothalamids</taxon>
        <taxon>Reticulomyxidae</taxon>
        <taxon>Reticulomyxa</taxon>
    </lineage>
</organism>
<dbReference type="PROSITE" id="PS50089">
    <property type="entry name" value="ZF_RING_2"/>
    <property type="match status" value="1"/>
</dbReference>
<proteinExistence type="predicted"/>
<dbReference type="SUPFAM" id="SSF57850">
    <property type="entry name" value="RING/U-box"/>
    <property type="match status" value="1"/>
</dbReference>
<dbReference type="InterPro" id="IPR027370">
    <property type="entry name" value="Znf-RING_euk"/>
</dbReference>
<keyword evidence="2 4" id="KW-0863">Zinc-finger</keyword>
<name>X6MSZ3_RETFI</name>
<dbReference type="OrthoDB" id="205060at2759"/>
<evidence type="ECO:0000259" key="5">
    <source>
        <dbReference type="PROSITE" id="PS50089"/>
    </source>
</evidence>
<sequence>MFICRIITFFCAKQKRSVLTGVAKRGKEKKRLEPNKENFCLDKIYFVIQMALINQSLNGEDNNVAIVITTSPQTKEHSPSMSRRLSQQFDQWAAHPPGGSRVVSSISQVMPLILGEGAQVHESYYCHVCFAHHAKKNGMQLMNCGHIFCKECIKGYWTSRIENGNVYLKCFHPTPENV</sequence>
<keyword evidence="7" id="KW-1185">Reference proteome</keyword>
<dbReference type="InterPro" id="IPR001841">
    <property type="entry name" value="Znf_RING"/>
</dbReference>
<evidence type="ECO:0000313" key="6">
    <source>
        <dbReference type="EMBL" id="ETO16230.1"/>
    </source>
</evidence>
<evidence type="ECO:0000256" key="4">
    <source>
        <dbReference type="PROSITE-ProRule" id="PRU00175"/>
    </source>
</evidence>
<dbReference type="AlphaFoldDB" id="X6MSZ3"/>
<keyword evidence="3" id="KW-0862">Zinc</keyword>
<dbReference type="InterPro" id="IPR013083">
    <property type="entry name" value="Znf_RING/FYVE/PHD"/>
</dbReference>
<gene>
    <name evidence="6" type="ORF">RFI_21128</name>
</gene>
<dbReference type="Pfam" id="PF13445">
    <property type="entry name" value="zf-RING_UBOX"/>
    <property type="match status" value="1"/>
</dbReference>
<comment type="caution">
    <text evidence="6">The sequence shown here is derived from an EMBL/GenBank/DDBJ whole genome shotgun (WGS) entry which is preliminary data.</text>
</comment>
<evidence type="ECO:0000256" key="1">
    <source>
        <dbReference type="ARBA" id="ARBA00022723"/>
    </source>
</evidence>
<protein>
    <recommendedName>
        <fullName evidence="5">RING-type domain-containing protein</fullName>
    </recommendedName>
</protein>
<dbReference type="Gene3D" id="3.30.40.10">
    <property type="entry name" value="Zinc/RING finger domain, C3HC4 (zinc finger)"/>
    <property type="match status" value="1"/>
</dbReference>
<accession>X6MSZ3</accession>
<dbReference type="Proteomes" id="UP000023152">
    <property type="component" value="Unassembled WGS sequence"/>
</dbReference>
<dbReference type="GO" id="GO:0008270">
    <property type="term" value="F:zinc ion binding"/>
    <property type="evidence" value="ECO:0007669"/>
    <property type="project" value="UniProtKB-KW"/>
</dbReference>
<reference evidence="6 7" key="1">
    <citation type="journal article" date="2013" name="Curr. Biol.">
        <title>The Genome of the Foraminiferan Reticulomyxa filosa.</title>
        <authorList>
            <person name="Glockner G."/>
            <person name="Hulsmann N."/>
            <person name="Schleicher M."/>
            <person name="Noegel A.A."/>
            <person name="Eichinger L."/>
            <person name="Gallinger C."/>
            <person name="Pawlowski J."/>
            <person name="Sierra R."/>
            <person name="Euteneuer U."/>
            <person name="Pillet L."/>
            <person name="Moustafa A."/>
            <person name="Platzer M."/>
            <person name="Groth M."/>
            <person name="Szafranski K."/>
            <person name="Schliwa M."/>
        </authorList>
    </citation>
    <scope>NUCLEOTIDE SEQUENCE [LARGE SCALE GENOMIC DNA]</scope>
</reference>